<protein>
    <submittedName>
        <fullName evidence="2">Uncharacterized protein</fullName>
    </submittedName>
</protein>
<reference evidence="2 3" key="1">
    <citation type="submission" date="2017-05" db="EMBL/GenBank/DDBJ databases">
        <title>The complete genome sequence of Deinococcus ficus isolated from the rhizosphere of the Ficus religiosa L. in Taiwan.</title>
        <authorList>
            <person name="Wu K.-M."/>
            <person name="Liao T.-L."/>
            <person name="Liu Y.-M."/>
            <person name="Young C.-C."/>
            <person name="Tsai S.-F."/>
        </authorList>
    </citation>
    <scope>NUCLEOTIDE SEQUENCE [LARGE SCALE GENOMIC DNA]</scope>
    <source>
        <strain evidence="2 3">CC-FR2-10</strain>
        <plasmid evidence="3">pdfi1</plasmid>
    </source>
</reference>
<dbReference type="RefSeq" id="WP_027463866.1">
    <property type="nucleotide sequence ID" value="NZ_CP021082.1"/>
</dbReference>
<evidence type="ECO:0000313" key="2">
    <source>
        <dbReference type="EMBL" id="ASN82690.1"/>
    </source>
</evidence>
<evidence type="ECO:0000313" key="3">
    <source>
        <dbReference type="Proteomes" id="UP000259030"/>
    </source>
</evidence>
<gene>
    <name evidence="2" type="ORF">DFI_16135</name>
</gene>
<dbReference type="KEGG" id="dfc:DFI_16135"/>
<evidence type="ECO:0000256" key="1">
    <source>
        <dbReference type="SAM" id="SignalP"/>
    </source>
</evidence>
<feature type="signal peptide" evidence="1">
    <location>
        <begin position="1"/>
        <end position="23"/>
    </location>
</feature>
<dbReference type="STRING" id="317577.GCA_000419625_02991"/>
<keyword evidence="2" id="KW-0614">Plasmid</keyword>
<geneLocation type="plasmid" evidence="3">
    <name>pdfi1</name>
</geneLocation>
<feature type="chain" id="PRO_5011257481" evidence="1">
    <location>
        <begin position="24"/>
        <end position="142"/>
    </location>
</feature>
<name>A0A221T1D9_9DEIO</name>
<keyword evidence="3" id="KW-1185">Reference proteome</keyword>
<accession>A0A221T1D9</accession>
<sequence>MTPHFLPRSAFLALTLTFGTTQAVTCIPPKSMAQGRLPASPLLKYDCAATQDLKKAYSTSKVKPNWVEVYRGPMNKASSALVARLFTVLKKEGFKVEVDASDPDVKGFTFKKGKLVLGGSLIVAQLISTDTPGELVFALVGR</sequence>
<keyword evidence="1" id="KW-0732">Signal</keyword>
<dbReference type="AlphaFoldDB" id="A0A221T1D9"/>
<organism evidence="2 3">
    <name type="scientific">Deinococcus ficus</name>
    <dbReference type="NCBI Taxonomy" id="317577"/>
    <lineage>
        <taxon>Bacteria</taxon>
        <taxon>Thermotogati</taxon>
        <taxon>Deinococcota</taxon>
        <taxon>Deinococci</taxon>
        <taxon>Deinococcales</taxon>
        <taxon>Deinococcaceae</taxon>
        <taxon>Deinococcus</taxon>
    </lineage>
</organism>
<dbReference type="Proteomes" id="UP000259030">
    <property type="component" value="Plasmid pDFI1"/>
</dbReference>
<proteinExistence type="predicted"/>
<dbReference type="EMBL" id="CP021082">
    <property type="protein sequence ID" value="ASN82690.1"/>
    <property type="molecule type" value="Genomic_DNA"/>
</dbReference>